<dbReference type="GO" id="GO:0005794">
    <property type="term" value="C:Golgi apparatus"/>
    <property type="evidence" value="ECO:0007669"/>
    <property type="project" value="TreeGrafter"/>
</dbReference>
<accession>A0A4Y9ZYI6</accession>
<feature type="transmembrane region" description="Helical" evidence="1">
    <location>
        <begin position="377"/>
        <end position="399"/>
    </location>
</feature>
<dbReference type="OrthoDB" id="2684482at2759"/>
<gene>
    <name evidence="2" type="ORF">EWM64_g4061</name>
</gene>
<keyword evidence="1" id="KW-0812">Transmembrane</keyword>
<feature type="transmembrane region" description="Helical" evidence="1">
    <location>
        <begin position="21"/>
        <end position="42"/>
    </location>
</feature>
<name>A0A4Y9ZYI6_9AGAM</name>
<dbReference type="PANTHER" id="PTHR34391">
    <property type="entry name" value="UPF0658 GOLGI APPARATUS MEMBRANE PROTEIN C1952.10C-RELATED"/>
    <property type="match status" value="1"/>
</dbReference>
<dbReference type="AlphaFoldDB" id="A0A4Y9ZYI6"/>
<dbReference type="EMBL" id="SFCI01000413">
    <property type="protein sequence ID" value="TFY79956.1"/>
    <property type="molecule type" value="Genomic_DNA"/>
</dbReference>
<feature type="transmembrane region" description="Helical" evidence="1">
    <location>
        <begin position="345"/>
        <end position="365"/>
    </location>
</feature>
<evidence type="ECO:0000313" key="3">
    <source>
        <dbReference type="Proteomes" id="UP000298061"/>
    </source>
</evidence>
<dbReference type="Proteomes" id="UP000298061">
    <property type="component" value="Unassembled WGS sequence"/>
</dbReference>
<evidence type="ECO:0008006" key="4">
    <source>
        <dbReference type="Google" id="ProtNLM"/>
    </source>
</evidence>
<dbReference type="PANTHER" id="PTHR34391:SF2">
    <property type="entry name" value="TRP C-TERMINAL DOMAIN-CONTAINING PROTEIN"/>
    <property type="match status" value="1"/>
</dbReference>
<dbReference type="InterPro" id="IPR040410">
    <property type="entry name" value="UPF0658_Golgi"/>
</dbReference>
<evidence type="ECO:0000313" key="2">
    <source>
        <dbReference type="EMBL" id="TFY79956.1"/>
    </source>
</evidence>
<feature type="transmembrane region" description="Helical" evidence="1">
    <location>
        <begin position="405"/>
        <end position="428"/>
    </location>
</feature>
<keyword evidence="1" id="KW-1133">Transmembrane helix</keyword>
<organism evidence="2 3">
    <name type="scientific">Hericium alpestre</name>
    <dbReference type="NCBI Taxonomy" id="135208"/>
    <lineage>
        <taxon>Eukaryota</taxon>
        <taxon>Fungi</taxon>
        <taxon>Dikarya</taxon>
        <taxon>Basidiomycota</taxon>
        <taxon>Agaricomycotina</taxon>
        <taxon>Agaricomycetes</taxon>
        <taxon>Russulales</taxon>
        <taxon>Hericiaceae</taxon>
        <taxon>Hericium</taxon>
    </lineage>
</organism>
<proteinExistence type="predicted"/>
<evidence type="ECO:0000256" key="1">
    <source>
        <dbReference type="SAM" id="Phobius"/>
    </source>
</evidence>
<sequence length="491" mass="56237">MLSVSGKIWVNVKAVYLRITLTRVTSLFFIFAFVFCFSQAIMQSFLASLDAEWSFFLSNVVHQAGINQTNFVQYTGRHGDYSIQLCNNVVVAHSCVPFFTEGQTNTVVPPGFKRTDWFIDGVTPASDVIMRGSPGSSGNNVIIEQGSNPANFVQLSPQCTRTLLYPNGQLLYFEREQYTLIASQFWFFALSVFAIVQESPPHIWALLIGRGVASGWSIYSVWRNENIRDRVQHIIENPDTPCNLDIFTPYFRTRQALQITDLVLHCVAWVIFAALSWQLLKLYNAVTFSRAGAPRNITQIYRYFLGVFVCLQLAMFFLTAASSLWIDQVLHGFIAKLSYHTPVELAAYIFTIVMLLPWISSGWLSIRREKRLPLIPFYIIAAIFVGGWSFIFYSMVYRFLWSDWPFFACMTMFSFFLIISSVVLGGICQYHFGQGFAQYLFTEHSLKSMDFEPDFFYHEDQKGWSKEDEENAHRISLPVLPSDRSASEFSS</sequence>
<reference evidence="2 3" key="1">
    <citation type="submission" date="2019-02" db="EMBL/GenBank/DDBJ databases">
        <title>Genome sequencing of the rare red list fungi Hericium alpestre (H. flagellum).</title>
        <authorList>
            <person name="Buettner E."/>
            <person name="Kellner H."/>
        </authorList>
    </citation>
    <scope>NUCLEOTIDE SEQUENCE [LARGE SCALE GENOMIC DNA]</scope>
    <source>
        <strain evidence="2 3">DSM 108284</strain>
    </source>
</reference>
<keyword evidence="1" id="KW-0472">Membrane</keyword>
<protein>
    <recommendedName>
        <fullName evidence="4">Transmembrane protein</fullName>
    </recommendedName>
</protein>
<comment type="caution">
    <text evidence="2">The sequence shown here is derived from an EMBL/GenBank/DDBJ whole genome shotgun (WGS) entry which is preliminary data.</text>
</comment>
<feature type="transmembrane region" description="Helical" evidence="1">
    <location>
        <begin position="262"/>
        <end position="280"/>
    </location>
</feature>
<feature type="transmembrane region" description="Helical" evidence="1">
    <location>
        <begin position="300"/>
        <end position="325"/>
    </location>
</feature>
<keyword evidence="3" id="KW-1185">Reference proteome</keyword>